<dbReference type="Pfam" id="PF14676">
    <property type="entry name" value="FANCI_S2"/>
    <property type="match status" value="1"/>
</dbReference>
<dbReference type="Pfam" id="PF14680">
    <property type="entry name" value="FANCI_HD2"/>
    <property type="match status" value="1"/>
</dbReference>
<dbReference type="InterPro" id="IPR029312">
    <property type="entry name" value="FANCI_HD2"/>
</dbReference>
<reference evidence="7" key="1">
    <citation type="submission" date="2017-12" db="EMBL/GenBank/DDBJ databases">
        <authorList>
            <person name="Barbosa P."/>
            <person name="Usie A."/>
            <person name="Ramos A.M."/>
        </authorList>
    </citation>
    <scope>NUCLEOTIDE SEQUENCE</scope>
    <source>
        <strain evidence="7">HL8</strain>
        <tissue evidence="7">Leaves</tissue>
    </source>
</reference>
<dbReference type="EMBL" id="PKMF04000003">
    <property type="protein sequence ID" value="KAK7861200.1"/>
    <property type="molecule type" value="Genomic_DNA"/>
</dbReference>
<dbReference type="InterPro" id="IPR029310">
    <property type="entry name" value="FANCI_HD1"/>
</dbReference>
<accession>A0AAW0MC77</accession>
<feature type="domain" description="FANCI solenoid 4" evidence="4">
    <location>
        <begin position="1194"/>
        <end position="1429"/>
    </location>
</feature>
<reference evidence="7" key="2">
    <citation type="journal article" date="2018" name="Sci. Data">
        <title>The draft genome sequence of cork oak.</title>
        <authorList>
            <person name="Ramos A.M."/>
            <person name="Usie A."/>
            <person name="Barbosa P."/>
            <person name="Barros P.M."/>
            <person name="Capote T."/>
            <person name="Chaves I."/>
            <person name="Simoes F."/>
            <person name="Abreu I."/>
            <person name="Carrasquinho I."/>
            <person name="Faro C."/>
            <person name="Guimaraes J.B."/>
            <person name="Mendonca D."/>
            <person name="Nobrega F."/>
            <person name="Rodrigues L."/>
            <person name="Saibo N.J.M."/>
            <person name="Varela M.C."/>
            <person name="Egas C."/>
            <person name="Matos J."/>
            <person name="Miguel C.M."/>
            <person name="Oliveira M.M."/>
            <person name="Ricardo C.P."/>
            <person name="Goncalves S."/>
        </authorList>
    </citation>
    <scope>NUCLEOTIDE SEQUENCE [LARGE SCALE GENOMIC DNA]</scope>
    <source>
        <strain evidence="7">HL8</strain>
    </source>
</reference>
<dbReference type="InterPro" id="IPR026171">
    <property type="entry name" value="FANCI"/>
</dbReference>
<feature type="domain" description="FANCI solenoid 1" evidence="2">
    <location>
        <begin position="293"/>
        <end position="385"/>
    </location>
</feature>
<feature type="domain" description="FANCI helical" evidence="6">
    <location>
        <begin position="656"/>
        <end position="895"/>
    </location>
</feature>
<organism evidence="7">
    <name type="scientific">Quercus suber</name>
    <name type="common">Cork oak</name>
    <dbReference type="NCBI Taxonomy" id="58331"/>
    <lineage>
        <taxon>Eukaryota</taxon>
        <taxon>Viridiplantae</taxon>
        <taxon>Streptophyta</taxon>
        <taxon>Embryophyta</taxon>
        <taxon>Tracheophyta</taxon>
        <taxon>Spermatophyta</taxon>
        <taxon>Magnoliopsida</taxon>
        <taxon>eudicotyledons</taxon>
        <taxon>Gunneridae</taxon>
        <taxon>Pentapetalae</taxon>
        <taxon>rosids</taxon>
        <taxon>fabids</taxon>
        <taxon>Fagales</taxon>
        <taxon>Fagaceae</taxon>
        <taxon>Quercus</taxon>
    </lineage>
</organism>
<evidence type="ECO:0000259" key="4">
    <source>
        <dbReference type="Pfam" id="PF14678"/>
    </source>
</evidence>
<feature type="compositionally biased region" description="Polar residues" evidence="1">
    <location>
        <begin position="9"/>
        <end position="21"/>
    </location>
</feature>
<evidence type="ECO:0000259" key="6">
    <source>
        <dbReference type="Pfam" id="PF14680"/>
    </source>
</evidence>
<feature type="domain" description="FANCI solenoid 4" evidence="4">
    <location>
        <begin position="1490"/>
        <end position="1658"/>
    </location>
</feature>
<feature type="region of interest" description="Disordered" evidence="1">
    <location>
        <begin position="651"/>
        <end position="670"/>
    </location>
</feature>
<sequence>SRAKYKAPQGQNQTPQLPAQPFHKSQIQKAVVFHKPISAATTTTTMVTAATTTAPLSDTDIIRLASQHHHAQTQTQTPLPSYLLSLDSHPKLLSFLHARASSPSPSLAKASYSVVGSVFEFTKIIFVLLSRAKYKAPQGQNQTPQLPAQPFHKSQIQKAVVFHKPISVATTTTTMVTAATTTAPLSDTDIIRLASQHHHAQTQTQTPLPSYLLSLDSHPKLLSFLHARASSPSPSLAVSDYTLSLLSLISLSPHTPSLSSLLSSLLSSYTHLFASLLIPHDSNSLKTIQFFVSLLHHIPVTSLEAVRRREFLDKVFVGMKRVDLQDLPSLVYQLLVLSAASKGFSKREVIEGIVMFFGSKMGSKMSSIFRQVEGTVLLHVNFAVKQDLSLGQEVMGLVRSDFRAFNHFTVAILLSVARVRRFSESSLGILKTAVLTAYRDYKFAKDCKWLSDDLKEEYLENVKLVEKAVLRAVNESSYGREHIVPSIVQFGFVLLESVEERSSKELWNSSGLLGIEDLGIQMLKVLFEVHDMARNEIIEQCKFRILSLKPEQSMPIIRLLSNLIQTYPYPMLEHVSRLKELLDYFTFMHGNVAAYLVTALLPLIKFSRDLQDYTILVLRKAMFRREDTVRIAATTSIIDLILAEKQSKRDGPFSFQESSSQASSSQQAEIPCGPGEGLFQELSGLLQRCLYQQAKVKEVMYHGLVRVILMDPSSAGAIFDFLLPHFLRYFREDAEVQLEIRNCVRVECGKVLIEEPLDCLLSCVSWILILQSHGQTDRVSDSSWANLGFSLSQENEVGRNLSGESFSSAFLKIRKFLRNQNLEGLSGILGQAQDAGSKPLEEEKSTCALILSGIIEVLLNAIATELEKATDIKKVDLEKEITEFVDLHDSLDKDTCTSRQNNGIRRGNLRTATQDIPNNIDSGHIKFTQGRIPFLATSSIYQLLQTALKLYNTDCSNTVGASQNRSQLSMGNSSKCCSKIISFALNAFLRHLKSLSVTGTENSLKTLIYGDIKMLGPQLLKLIFLLKSVPKFVTDQKKKEAKGEKNDEDRRENLHLALICIKELIMVSLWSPNLSGLLEEMVSVSPLECRGSDDDCEAATRIDDQQIRSKELFIRKILMPLFSECLALSYFGEVEIICYMILMIGNKLPYKWKNIHGAWAVRVGKRNHIMNSKVVKGIVTVALSLSLPPNDLIVAQDMASELLKVTGSETIDPIEMSESYPVINHSTSAAINSCILQLIEAILVDMDWTTKKLKIFSLVTQRSINLSKSGEHAPGLAFEENLYTRAEAVVKVLSFFVLMSLKEPQAEHLLRLAAKFYKHLAQMSKLRIAPKGCKQLLPSLKFEKLVELTCKQLTVPLYNFVMLVQKKQQENAISKGIIKKIKRENRCIPDLIFQIEDYEKYLIQLSKVSKVNLLRHAKRSTSRDFKIVDPNEMTREEDVPNHNDPTAVENESCEDSEDNEGNGSEKILSPNSCSPLAAKDSGSDGEDVTQRSINLSKSGEHAPGLAFEENLYTRAEAVVKVLSFFVLMSLKEPQAEHLLRLAAKFYKHLAQMSKLRIAPKGCKQLLPSLKFEKLVELTCKQLTVPLYNFVMLVQKKQQENAISKGIIKKIKRENRCIPDLIFQIEDYEKYLIQLSKVSKVNLLRHAKRSTSRDFKIVDPNEMTREEDVPNHNDPTAVENESCEDSEDNEGNGSEKILSPNSCSPLAAKDSGSDGEDGDALPNAKRVKRGRVVQDSDDET</sequence>
<evidence type="ECO:0000256" key="1">
    <source>
        <dbReference type="SAM" id="MobiDB-lite"/>
    </source>
</evidence>
<dbReference type="PANTHER" id="PTHR21818">
    <property type="entry name" value="BC025462 PROTEIN"/>
    <property type="match status" value="1"/>
</dbReference>
<dbReference type="PANTHER" id="PTHR21818:SF0">
    <property type="entry name" value="FANCONI ANEMIA GROUP I PROTEIN"/>
    <property type="match status" value="1"/>
</dbReference>
<dbReference type="Pfam" id="PF14679">
    <property type="entry name" value="FANCI_HD1"/>
    <property type="match status" value="1"/>
</dbReference>
<feature type="domain" description="FANCI helical" evidence="5">
    <location>
        <begin position="389"/>
        <end position="470"/>
    </location>
</feature>
<dbReference type="GO" id="GO:0070182">
    <property type="term" value="F:DNA polymerase binding"/>
    <property type="evidence" value="ECO:0007669"/>
    <property type="project" value="TreeGrafter"/>
</dbReference>
<evidence type="ECO:0000259" key="5">
    <source>
        <dbReference type="Pfam" id="PF14679"/>
    </source>
</evidence>
<dbReference type="InterPro" id="IPR029308">
    <property type="entry name" value="FANCI_S1"/>
</dbReference>
<dbReference type="InterPro" id="IPR029315">
    <property type="entry name" value="FANCI_S2"/>
</dbReference>
<dbReference type="Pfam" id="PF14678">
    <property type="entry name" value="FANCI_S4"/>
    <property type="match status" value="2"/>
</dbReference>
<reference evidence="7" key="3">
    <citation type="submission" date="2023-07" db="EMBL/GenBank/DDBJ databases">
        <title>An improved reference 1 genome and first organelle genomes of Quercus suber.</title>
        <authorList>
            <consortium name="Genosuber Consortium"/>
            <person name="Usie A."/>
            <person name="Serra O."/>
            <person name="Barros P."/>
        </authorList>
    </citation>
    <scope>NUCLEOTIDE SEQUENCE</scope>
    <source>
        <strain evidence="7">HL8</strain>
        <tissue evidence="7">Leaves</tissue>
    </source>
</reference>
<name>A0AAW0MC77_QUESU</name>
<feature type="compositionally biased region" description="Acidic residues" evidence="1">
    <location>
        <begin position="1680"/>
        <end position="1689"/>
    </location>
</feature>
<evidence type="ECO:0000259" key="2">
    <source>
        <dbReference type="Pfam" id="PF14675"/>
    </source>
</evidence>
<gene>
    <name evidence="7" type="primary">FANCI</name>
    <name evidence="7" type="ORF">CFP56_024249</name>
</gene>
<feature type="domain" description="FANCI solenoid 2" evidence="3">
    <location>
        <begin position="483"/>
        <end position="638"/>
    </location>
</feature>
<dbReference type="Pfam" id="PF14675">
    <property type="entry name" value="FANCI_S1"/>
    <property type="match status" value="1"/>
</dbReference>
<feature type="compositionally biased region" description="Acidic residues" evidence="1">
    <location>
        <begin position="1451"/>
        <end position="1460"/>
    </location>
</feature>
<protein>
    <submittedName>
        <fullName evidence="7">Fanconi anemia group i protein</fullName>
    </submittedName>
</protein>
<feature type="compositionally biased region" description="Low complexity" evidence="1">
    <location>
        <begin position="653"/>
        <end position="669"/>
    </location>
</feature>
<dbReference type="GO" id="GO:0006281">
    <property type="term" value="P:DNA repair"/>
    <property type="evidence" value="ECO:0007669"/>
    <property type="project" value="InterPro"/>
</dbReference>
<feature type="compositionally biased region" description="Basic and acidic residues" evidence="1">
    <location>
        <begin position="1654"/>
        <end position="1670"/>
    </location>
</feature>
<dbReference type="InterPro" id="IPR029314">
    <property type="entry name" value="FANCI_S4"/>
</dbReference>
<feature type="non-terminal residue" evidence="7">
    <location>
        <position position="1"/>
    </location>
</feature>
<feature type="compositionally biased region" description="Basic and acidic residues" evidence="1">
    <location>
        <begin position="1425"/>
        <end position="1441"/>
    </location>
</feature>
<feature type="region of interest" description="Disordered" evidence="1">
    <location>
        <begin position="1425"/>
        <end position="1490"/>
    </location>
</feature>
<feature type="region of interest" description="Disordered" evidence="1">
    <location>
        <begin position="1654"/>
        <end position="1739"/>
    </location>
</feature>
<feature type="region of interest" description="Disordered" evidence="1">
    <location>
        <begin position="1"/>
        <end position="21"/>
    </location>
</feature>
<proteinExistence type="predicted"/>
<comment type="caution">
    <text evidence="7">The sequence shown here is derived from an EMBL/GenBank/DDBJ whole genome shotgun (WGS) entry which is preliminary data.</text>
</comment>
<evidence type="ECO:0000313" key="7">
    <source>
        <dbReference type="EMBL" id="KAK7861200.1"/>
    </source>
</evidence>
<evidence type="ECO:0000259" key="3">
    <source>
        <dbReference type="Pfam" id="PF14676"/>
    </source>
</evidence>